<feature type="compositionally biased region" description="Low complexity" evidence="6">
    <location>
        <begin position="267"/>
        <end position="284"/>
    </location>
</feature>
<reference evidence="8 9" key="1">
    <citation type="submission" date="2013-08" db="EMBL/GenBank/DDBJ databases">
        <title>The genome sequence of Knoellia subterranea.</title>
        <authorList>
            <person name="Zhu W."/>
            <person name="Wang G."/>
        </authorList>
    </citation>
    <scope>NUCLEOTIDE SEQUENCE [LARGE SCALE GENOMIC DNA]</scope>
    <source>
        <strain evidence="8 9">KCTC 19937</strain>
    </source>
</reference>
<dbReference type="PANTHER" id="PTHR31632:SF2">
    <property type="entry name" value="PLASMA MEMBRANE IRON PERMEASE"/>
    <property type="match status" value="1"/>
</dbReference>
<keyword evidence="5 7" id="KW-0472">Membrane</keyword>
<feature type="transmembrane region" description="Helical" evidence="7">
    <location>
        <begin position="245"/>
        <end position="263"/>
    </location>
</feature>
<dbReference type="GO" id="GO:0033573">
    <property type="term" value="C:high-affinity iron permease complex"/>
    <property type="evidence" value="ECO:0007669"/>
    <property type="project" value="InterPro"/>
</dbReference>
<dbReference type="AlphaFoldDB" id="A0A0A0JJ77"/>
<dbReference type="eggNOG" id="COG0672">
    <property type="taxonomic scope" value="Bacteria"/>
</dbReference>
<feature type="transmembrane region" description="Helical" evidence="7">
    <location>
        <begin position="38"/>
        <end position="59"/>
    </location>
</feature>
<feature type="transmembrane region" description="Helical" evidence="7">
    <location>
        <begin position="6"/>
        <end position="26"/>
    </location>
</feature>
<dbReference type="STRING" id="1385521.N803_14870"/>
<organism evidence="8 9">
    <name type="scientific">Knoellia subterranea KCTC 19937</name>
    <dbReference type="NCBI Taxonomy" id="1385521"/>
    <lineage>
        <taxon>Bacteria</taxon>
        <taxon>Bacillati</taxon>
        <taxon>Actinomycetota</taxon>
        <taxon>Actinomycetes</taxon>
        <taxon>Micrococcales</taxon>
        <taxon>Intrasporangiaceae</taxon>
        <taxon>Knoellia</taxon>
    </lineage>
</organism>
<feature type="transmembrane region" description="Helical" evidence="7">
    <location>
        <begin position="71"/>
        <end position="91"/>
    </location>
</feature>
<evidence type="ECO:0000256" key="7">
    <source>
        <dbReference type="SAM" id="Phobius"/>
    </source>
</evidence>
<dbReference type="InterPro" id="IPR004923">
    <property type="entry name" value="FTR1/Fip1/EfeU"/>
</dbReference>
<feature type="transmembrane region" description="Helical" evidence="7">
    <location>
        <begin position="112"/>
        <end position="139"/>
    </location>
</feature>
<dbReference type="PANTHER" id="PTHR31632">
    <property type="entry name" value="IRON TRANSPORTER FTH1"/>
    <property type="match status" value="1"/>
</dbReference>
<keyword evidence="9" id="KW-1185">Reference proteome</keyword>
<gene>
    <name evidence="8" type="ORF">N803_14870</name>
</gene>
<proteinExistence type="inferred from homology"/>
<dbReference type="Proteomes" id="UP000030011">
    <property type="component" value="Unassembled WGS sequence"/>
</dbReference>
<evidence type="ECO:0000313" key="8">
    <source>
        <dbReference type="EMBL" id="KGN37138.1"/>
    </source>
</evidence>
<dbReference type="EMBL" id="AVPK01000006">
    <property type="protein sequence ID" value="KGN37138.1"/>
    <property type="molecule type" value="Genomic_DNA"/>
</dbReference>
<dbReference type="OrthoDB" id="7260758at2"/>
<protein>
    <submittedName>
        <fullName evidence="8">Iron transporter</fullName>
    </submittedName>
</protein>
<comment type="similarity">
    <text evidence="2">Belongs to the oxidase-dependent Fe transporter (OFeT) (TC 9.A.10.1) family.</text>
</comment>
<evidence type="ECO:0000256" key="6">
    <source>
        <dbReference type="SAM" id="MobiDB-lite"/>
    </source>
</evidence>
<evidence type="ECO:0000256" key="5">
    <source>
        <dbReference type="ARBA" id="ARBA00023136"/>
    </source>
</evidence>
<feature type="transmembrane region" description="Helical" evidence="7">
    <location>
        <begin position="181"/>
        <end position="200"/>
    </location>
</feature>
<name>A0A0A0JJ77_9MICO</name>
<evidence type="ECO:0000313" key="9">
    <source>
        <dbReference type="Proteomes" id="UP000030011"/>
    </source>
</evidence>
<dbReference type="RefSeq" id="WP_035905307.1">
    <property type="nucleotide sequence ID" value="NZ_AVPK01000006.1"/>
</dbReference>
<dbReference type="Pfam" id="PF03239">
    <property type="entry name" value="FTR1"/>
    <property type="match status" value="1"/>
</dbReference>
<keyword evidence="4 7" id="KW-1133">Transmembrane helix</keyword>
<comment type="caution">
    <text evidence="8">The sequence shown here is derived from an EMBL/GenBank/DDBJ whole genome shotgun (WGS) entry which is preliminary data.</text>
</comment>
<comment type="subcellular location">
    <subcellularLocation>
        <location evidence="1">Membrane</location>
        <topology evidence="1">Multi-pass membrane protein</topology>
    </subcellularLocation>
</comment>
<feature type="transmembrane region" description="Helical" evidence="7">
    <location>
        <begin position="151"/>
        <end position="169"/>
    </location>
</feature>
<dbReference type="GO" id="GO:0015093">
    <property type="term" value="F:ferrous iron transmembrane transporter activity"/>
    <property type="evidence" value="ECO:0007669"/>
    <property type="project" value="TreeGrafter"/>
</dbReference>
<accession>A0A0A0JJ77</accession>
<sequence length="293" mass="30889">MLVSNALIGLREGLEAALVVVILVAFLVKTDRRWALRYVWLGVVTAVVLSAGLAALLTFGTRQLSFETQELIGGSASILAVAFVTAMVFWMKSAARTISGELKGRLDKALDLGPLAVALVGFLGVGREGLETAIFFYATTEAAGAGESQPLIGWLIGLAAAIGLGWLIYRGAIQINLGRFFKWTGIALILVAAGILAYGIHDLQEAQFLPGLNTLAFDVSGTIRPDSWYATLLKGIFNFTPATTVLQAVAWVVYVTVVLTLFLRPSKAPSAPKPATTAAASLATNQNPSGEPG</sequence>
<evidence type="ECO:0000256" key="3">
    <source>
        <dbReference type="ARBA" id="ARBA00022692"/>
    </source>
</evidence>
<feature type="region of interest" description="Disordered" evidence="6">
    <location>
        <begin position="267"/>
        <end position="293"/>
    </location>
</feature>
<evidence type="ECO:0000256" key="2">
    <source>
        <dbReference type="ARBA" id="ARBA00008333"/>
    </source>
</evidence>
<evidence type="ECO:0000256" key="4">
    <source>
        <dbReference type="ARBA" id="ARBA00022989"/>
    </source>
</evidence>
<keyword evidence="3 7" id="KW-0812">Transmembrane</keyword>
<evidence type="ECO:0000256" key="1">
    <source>
        <dbReference type="ARBA" id="ARBA00004141"/>
    </source>
</evidence>
<dbReference type="NCBIfam" id="NF041756">
    <property type="entry name" value="EfeU"/>
    <property type="match status" value="1"/>
</dbReference>